<dbReference type="Proteomes" id="UP000326509">
    <property type="component" value="Unassembled WGS sequence"/>
</dbReference>
<dbReference type="Gene3D" id="1.25.40.10">
    <property type="entry name" value="Tetratricopeptide repeat domain"/>
    <property type="match status" value="1"/>
</dbReference>
<name>A0A5J4IUP1_9FLAO</name>
<dbReference type="GO" id="GO:0046983">
    <property type="term" value="F:protein dimerization activity"/>
    <property type="evidence" value="ECO:0007669"/>
    <property type="project" value="InterPro"/>
</dbReference>
<dbReference type="InterPro" id="IPR019734">
    <property type="entry name" value="TPR_rpt"/>
</dbReference>
<evidence type="ECO:0000259" key="11">
    <source>
        <dbReference type="PROSITE" id="PS50109"/>
    </source>
</evidence>
<keyword evidence="4" id="KW-0808">Transferase</keyword>
<accession>A0A5J4IUP1</accession>
<comment type="caution">
    <text evidence="12">The sequence shown here is derived from an EMBL/GenBank/DDBJ whole genome shotgun (WGS) entry which is preliminary data.</text>
</comment>
<dbReference type="PROSITE" id="PS50109">
    <property type="entry name" value="HIS_KIN"/>
    <property type="match status" value="1"/>
</dbReference>
<dbReference type="CDD" id="cd16917">
    <property type="entry name" value="HATPase_UhpB-NarQ-NarX-like"/>
    <property type="match status" value="1"/>
</dbReference>
<dbReference type="SUPFAM" id="SSF48452">
    <property type="entry name" value="TPR-like"/>
    <property type="match status" value="1"/>
</dbReference>
<evidence type="ECO:0000256" key="10">
    <source>
        <dbReference type="SAM" id="Phobius"/>
    </source>
</evidence>
<dbReference type="AlphaFoldDB" id="A0A5J4IUP1"/>
<keyword evidence="10" id="KW-0472">Membrane</keyword>
<evidence type="ECO:0000256" key="6">
    <source>
        <dbReference type="ARBA" id="ARBA00022777"/>
    </source>
</evidence>
<evidence type="ECO:0000256" key="2">
    <source>
        <dbReference type="ARBA" id="ARBA00012438"/>
    </source>
</evidence>
<dbReference type="Gene3D" id="1.20.5.1930">
    <property type="match status" value="1"/>
</dbReference>
<keyword evidence="10" id="KW-1133">Transmembrane helix</keyword>
<protein>
    <recommendedName>
        <fullName evidence="2">histidine kinase</fullName>
        <ecNumber evidence="2">2.7.13.3</ecNumber>
    </recommendedName>
</protein>
<dbReference type="InterPro" id="IPR005467">
    <property type="entry name" value="His_kinase_dom"/>
</dbReference>
<dbReference type="SUPFAM" id="SSF55874">
    <property type="entry name" value="ATPase domain of HSP90 chaperone/DNA topoisomerase II/histidine kinase"/>
    <property type="match status" value="1"/>
</dbReference>
<gene>
    <name evidence="12" type="ORF">ULMA_05720</name>
</gene>
<dbReference type="InterPro" id="IPR011712">
    <property type="entry name" value="Sig_transdc_His_kin_sub3_dim/P"/>
</dbReference>
<evidence type="ECO:0000256" key="3">
    <source>
        <dbReference type="ARBA" id="ARBA00022553"/>
    </source>
</evidence>
<dbReference type="EMBL" id="BKCG01000001">
    <property type="protein sequence ID" value="GER58464.1"/>
    <property type="molecule type" value="Genomic_DNA"/>
</dbReference>
<evidence type="ECO:0000256" key="1">
    <source>
        <dbReference type="ARBA" id="ARBA00000085"/>
    </source>
</evidence>
<keyword evidence="13" id="KW-1185">Reference proteome</keyword>
<evidence type="ECO:0000256" key="7">
    <source>
        <dbReference type="ARBA" id="ARBA00022840"/>
    </source>
</evidence>
<keyword evidence="9" id="KW-0175">Coiled coil</keyword>
<comment type="catalytic activity">
    <reaction evidence="1">
        <text>ATP + protein L-histidine = ADP + protein N-phospho-L-histidine.</text>
        <dbReference type="EC" id="2.7.13.3"/>
    </reaction>
</comment>
<dbReference type="InterPro" id="IPR011990">
    <property type="entry name" value="TPR-like_helical_dom_sf"/>
</dbReference>
<keyword evidence="3" id="KW-0597">Phosphoprotein</keyword>
<dbReference type="EC" id="2.7.13.3" evidence="2"/>
<dbReference type="PANTHER" id="PTHR24421">
    <property type="entry name" value="NITRATE/NITRITE SENSOR PROTEIN NARX-RELATED"/>
    <property type="match status" value="1"/>
</dbReference>
<dbReference type="InterPro" id="IPR050482">
    <property type="entry name" value="Sensor_HK_TwoCompSys"/>
</dbReference>
<feature type="coiled-coil region" evidence="9">
    <location>
        <begin position="406"/>
        <end position="438"/>
    </location>
</feature>
<dbReference type="Gene3D" id="3.30.565.10">
    <property type="entry name" value="Histidine kinase-like ATPase, C-terminal domain"/>
    <property type="match status" value="1"/>
</dbReference>
<evidence type="ECO:0000313" key="12">
    <source>
        <dbReference type="EMBL" id="GER58464.1"/>
    </source>
</evidence>
<keyword evidence="8" id="KW-0902">Two-component regulatory system</keyword>
<keyword evidence="7" id="KW-0067">ATP-binding</keyword>
<evidence type="ECO:0000256" key="4">
    <source>
        <dbReference type="ARBA" id="ARBA00022679"/>
    </source>
</evidence>
<dbReference type="SMART" id="SM00028">
    <property type="entry name" value="TPR"/>
    <property type="match status" value="6"/>
</dbReference>
<dbReference type="PANTHER" id="PTHR24421:SF10">
    <property type="entry name" value="NITRATE_NITRITE SENSOR PROTEIN NARQ"/>
    <property type="match status" value="1"/>
</dbReference>
<feature type="domain" description="Histidine kinase" evidence="11">
    <location>
        <begin position="553"/>
        <end position="640"/>
    </location>
</feature>
<dbReference type="Pfam" id="PF07730">
    <property type="entry name" value="HisKA_3"/>
    <property type="match status" value="1"/>
</dbReference>
<dbReference type="InterPro" id="IPR003594">
    <property type="entry name" value="HATPase_dom"/>
</dbReference>
<evidence type="ECO:0000313" key="13">
    <source>
        <dbReference type="Proteomes" id="UP000326509"/>
    </source>
</evidence>
<keyword evidence="6" id="KW-0418">Kinase</keyword>
<evidence type="ECO:0000256" key="9">
    <source>
        <dbReference type="SAM" id="Coils"/>
    </source>
</evidence>
<organism evidence="12 13">
    <name type="scientific">Patiriisocius marinus</name>
    <dbReference type="NCBI Taxonomy" id="1397112"/>
    <lineage>
        <taxon>Bacteria</taxon>
        <taxon>Pseudomonadati</taxon>
        <taxon>Bacteroidota</taxon>
        <taxon>Flavobacteriia</taxon>
        <taxon>Flavobacteriales</taxon>
        <taxon>Flavobacteriaceae</taxon>
        <taxon>Patiriisocius</taxon>
    </lineage>
</organism>
<dbReference type="GO" id="GO:0016020">
    <property type="term" value="C:membrane"/>
    <property type="evidence" value="ECO:0007669"/>
    <property type="project" value="InterPro"/>
</dbReference>
<evidence type="ECO:0000256" key="8">
    <source>
        <dbReference type="ARBA" id="ARBA00023012"/>
    </source>
</evidence>
<reference evidence="12 13" key="1">
    <citation type="submission" date="2019-08" db="EMBL/GenBank/DDBJ databases">
        <title>Draft genome sequence of Ulvibacter marinus type strain NBRC 109484.</title>
        <authorList>
            <person name="Kawano K."/>
            <person name="Ushijima N."/>
            <person name="Kihara M."/>
            <person name="Itoh H."/>
        </authorList>
    </citation>
    <scope>NUCLEOTIDE SEQUENCE [LARGE SCALE GENOMIC DNA]</scope>
    <source>
        <strain evidence="12 13">NBRC 109484</strain>
    </source>
</reference>
<dbReference type="InterPro" id="IPR036890">
    <property type="entry name" value="HATPase_C_sf"/>
</dbReference>
<feature type="transmembrane region" description="Helical" evidence="10">
    <location>
        <begin position="384"/>
        <end position="403"/>
    </location>
</feature>
<proteinExistence type="predicted"/>
<sequence length="646" mass="74987">MNMGHYKLILLLLLLFVGTIGLSQNKKEIDSLIDAFEKNKYSNLDKSLQLAQKTDSLANQENYQNVIAELNLSNIHFLLRNFNESKTYANKALAHLNNNNSIKSKIYDQLSNLEVINEQIPEALILNEKALEYAEKSTNISNKISAYLSRYNLYHYRGDTKKSIYFLNKALELNKQLNSSYFYSKIYNSKGYSFSHKNNDSVIYYYKKAIEHAELSNNKYLEAQIKNNLGNYYLDLENLPEALKNLTQGNNLAQEVGNKEALYYSNFYLGRYYEFKIDIENNPKYYTNAFYYYDKAVNEYGSSISKHYLRNAYWLLAGTYEHSGDFKKAYDYQTKYIKLNKELTEVEKAKEFDEIRTKYEVTEINSQILVLEKEQEIEKTKQKWLIISGLMLIFPLALLFLFYRHRAKTQLKIRNQEKEIHLKEKEKLQKEQELVEIKALIDGQDKERNRIAKELHDGIGGQIASVNLGLSHINDTLQNEKITTLGNNLKNTFKELRLISHNLSSNNYKGKSFEVLLNELQKQYENPKQFEVEIAIFPQDCLKDIDTNTKHNLYRILQEAFANISKHAKANHVSLSFTSHDDILIILIEDDGIGFDINKAKLGIGIKNIEERIKVINGAIKVDSVINVGTTILVEIPVKKNKITNE</sequence>
<dbReference type="SMART" id="SM00387">
    <property type="entry name" value="HATPase_c"/>
    <property type="match status" value="1"/>
</dbReference>
<evidence type="ECO:0000256" key="5">
    <source>
        <dbReference type="ARBA" id="ARBA00022741"/>
    </source>
</evidence>
<dbReference type="Pfam" id="PF02518">
    <property type="entry name" value="HATPase_c"/>
    <property type="match status" value="1"/>
</dbReference>
<dbReference type="GO" id="GO:0000155">
    <property type="term" value="F:phosphorelay sensor kinase activity"/>
    <property type="evidence" value="ECO:0007669"/>
    <property type="project" value="InterPro"/>
</dbReference>
<dbReference type="GO" id="GO:0005524">
    <property type="term" value="F:ATP binding"/>
    <property type="evidence" value="ECO:0007669"/>
    <property type="project" value="UniProtKB-KW"/>
</dbReference>
<keyword evidence="5" id="KW-0547">Nucleotide-binding</keyword>
<keyword evidence="10" id="KW-0812">Transmembrane</keyword>